<dbReference type="Proteomes" id="UP000479000">
    <property type="component" value="Unassembled WGS sequence"/>
</dbReference>
<accession>A0A6H5GQH6</accession>
<proteinExistence type="predicted"/>
<sequence>YLLALGVKRVKSLCLRRVVVKFEGSCYVGHVGRPVWNRQLKAPRRRRPPARQSSAKRASPARLTAKMRGRRKK</sequence>
<feature type="region of interest" description="Disordered" evidence="1">
    <location>
        <begin position="39"/>
        <end position="73"/>
    </location>
</feature>
<dbReference type="EMBL" id="CADCXU010015991">
    <property type="protein sequence ID" value="CAB0005188.1"/>
    <property type="molecule type" value="Genomic_DNA"/>
</dbReference>
<feature type="compositionally biased region" description="Low complexity" evidence="1">
    <location>
        <begin position="50"/>
        <end position="62"/>
    </location>
</feature>
<gene>
    <name evidence="2" type="ORF">NTEN_LOCUS10665</name>
</gene>
<name>A0A6H5GQH6_9HEMI</name>
<evidence type="ECO:0000313" key="3">
    <source>
        <dbReference type="Proteomes" id="UP000479000"/>
    </source>
</evidence>
<evidence type="ECO:0000256" key="1">
    <source>
        <dbReference type="SAM" id="MobiDB-lite"/>
    </source>
</evidence>
<evidence type="ECO:0000313" key="2">
    <source>
        <dbReference type="EMBL" id="CAB0005188.1"/>
    </source>
</evidence>
<dbReference type="AlphaFoldDB" id="A0A6H5GQH6"/>
<reference evidence="2 3" key="1">
    <citation type="submission" date="2020-02" db="EMBL/GenBank/DDBJ databases">
        <authorList>
            <person name="Ferguson B K."/>
        </authorList>
    </citation>
    <scope>NUCLEOTIDE SEQUENCE [LARGE SCALE GENOMIC DNA]</scope>
</reference>
<keyword evidence="3" id="KW-1185">Reference proteome</keyword>
<organism evidence="2 3">
    <name type="scientific">Nesidiocoris tenuis</name>
    <dbReference type="NCBI Taxonomy" id="355587"/>
    <lineage>
        <taxon>Eukaryota</taxon>
        <taxon>Metazoa</taxon>
        <taxon>Ecdysozoa</taxon>
        <taxon>Arthropoda</taxon>
        <taxon>Hexapoda</taxon>
        <taxon>Insecta</taxon>
        <taxon>Pterygota</taxon>
        <taxon>Neoptera</taxon>
        <taxon>Paraneoptera</taxon>
        <taxon>Hemiptera</taxon>
        <taxon>Heteroptera</taxon>
        <taxon>Panheteroptera</taxon>
        <taxon>Cimicomorpha</taxon>
        <taxon>Miridae</taxon>
        <taxon>Dicyphina</taxon>
        <taxon>Nesidiocoris</taxon>
    </lineage>
</organism>
<protein>
    <submittedName>
        <fullName evidence="2">Uncharacterized protein</fullName>
    </submittedName>
</protein>
<feature type="non-terminal residue" evidence="2">
    <location>
        <position position="1"/>
    </location>
</feature>